<gene>
    <name evidence="1" type="ORF">VB248_21805</name>
</gene>
<proteinExistence type="predicted"/>
<accession>A0ABU5QG26</accession>
<evidence type="ECO:0000313" key="1">
    <source>
        <dbReference type="EMBL" id="MEA5141806.1"/>
    </source>
</evidence>
<reference evidence="1 2" key="1">
    <citation type="submission" date="2023-12" db="EMBL/GenBank/DDBJ databases">
        <title>Novel species of the genus Arcicella isolated from rivers.</title>
        <authorList>
            <person name="Lu H."/>
        </authorList>
    </citation>
    <scope>NUCLEOTIDE SEQUENCE [LARGE SCALE GENOMIC DNA]</scope>
    <source>
        <strain evidence="1 2">KCTC 23307</strain>
    </source>
</reference>
<protein>
    <submittedName>
        <fullName evidence="1">Uncharacterized protein</fullName>
    </submittedName>
</protein>
<comment type="caution">
    <text evidence="1">The sequence shown here is derived from an EMBL/GenBank/DDBJ whole genome shotgun (WGS) entry which is preliminary data.</text>
</comment>
<name>A0ABU5QG26_9BACT</name>
<evidence type="ECO:0000313" key="2">
    <source>
        <dbReference type="Proteomes" id="UP001302949"/>
    </source>
</evidence>
<organism evidence="1 2">
    <name type="scientific">Arcicella rigui</name>
    <dbReference type="NCBI Taxonomy" id="797020"/>
    <lineage>
        <taxon>Bacteria</taxon>
        <taxon>Pseudomonadati</taxon>
        <taxon>Bacteroidota</taxon>
        <taxon>Cytophagia</taxon>
        <taxon>Cytophagales</taxon>
        <taxon>Flectobacillaceae</taxon>
        <taxon>Arcicella</taxon>
    </lineage>
</organism>
<sequence>MEKNKIIELQNKIVEGLNTSAFRLIESKKKNNGKMVVFNNGEIKEISVK</sequence>
<dbReference type="EMBL" id="JAYFUM010000033">
    <property type="protein sequence ID" value="MEA5141806.1"/>
    <property type="molecule type" value="Genomic_DNA"/>
</dbReference>
<keyword evidence="2" id="KW-1185">Reference proteome</keyword>
<dbReference type="RefSeq" id="WP_323298960.1">
    <property type="nucleotide sequence ID" value="NZ_JAYFUM010000033.1"/>
</dbReference>
<dbReference type="Proteomes" id="UP001302949">
    <property type="component" value="Unassembled WGS sequence"/>
</dbReference>